<dbReference type="PANTHER" id="PTHR30290">
    <property type="entry name" value="PERIPLASMIC BINDING COMPONENT OF ABC TRANSPORTER"/>
    <property type="match status" value="1"/>
</dbReference>
<reference evidence="6 7" key="1">
    <citation type="submission" date="2022-06" db="EMBL/GenBank/DDBJ databases">
        <title>Roseomonas CN29.</title>
        <authorList>
            <person name="Cheng Y."/>
            <person name="He X."/>
        </authorList>
    </citation>
    <scope>NUCLEOTIDE SEQUENCE [LARGE SCALE GENOMIC DNA]</scope>
    <source>
        <strain evidence="6 7">CN29</strain>
    </source>
</reference>
<evidence type="ECO:0000256" key="3">
    <source>
        <dbReference type="ARBA" id="ARBA00022729"/>
    </source>
</evidence>
<dbReference type="SUPFAM" id="SSF53850">
    <property type="entry name" value="Periplasmic binding protein-like II"/>
    <property type="match status" value="1"/>
</dbReference>
<evidence type="ECO:0000313" key="6">
    <source>
        <dbReference type="EMBL" id="MCR0984947.1"/>
    </source>
</evidence>
<dbReference type="Proteomes" id="UP001524642">
    <property type="component" value="Unassembled WGS sequence"/>
</dbReference>
<dbReference type="PIRSF" id="PIRSF002741">
    <property type="entry name" value="MppA"/>
    <property type="match status" value="1"/>
</dbReference>
<evidence type="ECO:0000259" key="5">
    <source>
        <dbReference type="Pfam" id="PF00496"/>
    </source>
</evidence>
<evidence type="ECO:0000256" key="4">
    <source>
        <dbReference type="SAM" id="SignalP"/>
    </source>
</evidence>
<dbReference type="InterPro" id="IPR039424">
    <property type="entry name" value="SBP_5"/>
</dbReference>
<comment type="subcellular location">
    <subcellularLocation>
        <location evidence="1">Periplasm</location>
    </subcellularLocation>
</comment>
<dbReference type="Gene3D" id="3.40.190.10">
    <property type="entry name" value="Periplasmic binding protein-like II"/>
    <property type="match status" value="1"/>
</dbReference>
<comment type="caution">
    <text evidence="6">The sequence shown here is derived from an EMBL/GenBank/DDBJ whole genome shotgun (WGS) entry which is preliminary data.</text>
</comment>
<feature type="chain" id="PRO_5047450772" evidence="4">
    <location>
        <begin position="24"/>
        <end position="524"/>
    </location>
</feature>
<proteinExistence type="inferred from homology"/>
<dbReference type="PANTHER" id="PTHR30290:SF38">
    <property type="entry name" value="D,D-DIPEPTIDE-BINDING PERIPLASMIC PROTEIN DDPA-RELATED"/>
    <property type="match status" value="1"/>
</dbReference>
<evidence type="ECO:0000256" key="2">
    <source>
        <dbReference type="ARBA" id="ARBA00005695"/>
    </source>
</evidence>
<dbReference type="NCBIfam" id="TIGR01409">
    <property type="entry name" value="TAT_signal_seq"/>
    <property type="match status" value="1"/>
</dbReference>
<dbReference type="InterPro" id="IPR006311">
    <property type="entry name" value="TAT_signal"/>
</dbReference>
<gene>
    <name evidence="6" type="ORF">NRP21_23085</name>
</gene>
<sequence length="524" mass="57707">MTISRRQFLAGAAAGALAGPAAAQPARLLRFVPHANLTSLDPVWTSAWITRDHGYMVYDTLYGQGADLTPRPQMAAGHVWDAEHRGITISLREGLRFHDGEPVLARDCLASLRRWARRDSFGQFVAAALDEATAPDDRRLVLRFSRPFPFFLDSIAKTAPMFVMPERLARTDAFTQLTEVVGSGPFRFLRGEWVPGDRVVYERHTAYQPRQEPADMLAGGKAAHFDRVEWRIIPDAATAAAALQSGEVDWWEAPSFDLLPLLGRNRALRVEQVELFGSIANLRVNHLVPPFDNPAFRRAIWLALSQADIMTAVAGADPARWTTPVGFFTPGTPLASNAGMDVLRGQRDLDAARRAIAASGYRGERLTFLHAADVGTVDAMSHVLADMFRRLGVNLDHVVTDWGSIVQRRAKKEAPEQGGWSAFCTNTTGADGLTPPTHPLLRSNGAGAWFGWPDIPAIEGGIQRWFGAGSPAEAGAVAREIQEAAFREVPHYPLGQFRQPYAFRQEITGMVRAPIPVQWNVRRA</sequence>
<dbReference type="Pfam" id="PF00496">
    <property type="entry name" value="SBP_bac_5"/>
    <property type="match status" value="1"/>
</dbReference>
<dbReference type="CDD" id="cd08502">
    <property type="entry name" value="PBP2_NikA_DppA_OppA_like_16"/>
    <property type="match status" value="1"/>
</dbReference>
<feature type="domain" description="Solute-binding protein family 5" evidence="5">
    <location>
        <begin position="70"/>
        <end position="430"/>
    </location>
</feature>
<dbReference type="RefSeq" id="WP_257718600.1">
    <property type="nucleotide sequence ID" value="NZ_JANJOU010000027.1"/>
</dbReference>
<feature type="signal peptide" evidence="4">
    <location>
        <begin position="1"/>
        <end position="23"/>
    </location>
</feature>
<evidence type="ECO:0000313" key="7">
    <source>
        <dbReference type="Proteomes" id="UP001524642"/>
    </source>
</evidence>
<protein>
    <submittedName>
        <fullName evidence="6">ABC transporter substrate-binding protein</fullName>
    </submittedName>
</protein>
<keyword evidence="7" id="KW-1185">Reference proteome</keyword>
<dbReference type="InterPro" id="IPR019546">
    <property type="entry name" value="TAT_signal_bac_arc"/>
</dbReference>
<dbReference type="EMBL" id="JANJOU010000027">
    <property type="protein sequence ID" value="MCR0984947.1"/>
    <property type="molecule type" value="Genomic_DNA"/>
</dbReference>
<organism evidence="6 7">
    <name type="scientific">Roseomonas populi</name>
    <dbReference type="NCBI Taxonomy" id="3121582"/>
    <lineage>
        <taxon>Bacteria</taxon>
        <taxon>Pseudomonadati</taxon>
        <taxon>Pseudomonadota</taxon>
        <taxon>Alphaproteobacteria</taxon>
        <taxon>Acetobacterales</taxon>
        <taxon>Roseomonadaceae</taxon>
        <taxon>Roseomonas</taxon>
    </lineage>
</organism>
<evidence type="ECO:0000256" key="1">
    <source>
        <dbReference type="ARBA" id="ARBA00004418"/>
    </source>
</evidence>
<name>A0ABT1XCV2_9PROT</name>
<dbReference type="InterPro" id="IPR030678">
    <property type="entry name" value="Peptide/Ni-bd"/>
</dbReference>
<dbReference type="Gene3D" id="3.10.105.10">
    <property type="entry name" value="Dipeptide-binding Protein, Domain 3"/>
    <property type="match status" value="1"/>
</dbReference>
<dbReference type="PROSITE" id="PS51318">
    <property type="entry name" value="TAT"/>
    <property type="match status" value="1"/>
</dbReference>
<comment type="similarity">
    <text evidence="2">Belongs to the bacterial solute-binding protein 5 family.</text>
</comment>
<keyword evidence="3 4" id="KW-0732">Signal</keyword>
<accession>A0ABT1XCV2</accession>
<dbReference type="InterPro" id="IPR000914">
    <property type="entry name" value="SBP_5_dom"/>
</dbReference>